<evidence type="ECO:0000313" key="6">
    <source>
        <dbReference type="Proteomes" id="UP000256661"/>
    </source>
</evidence>
<dbReference type="Gene3D" id="1.10.10.10">
    <property type="entry name" value="Winged helix-like DNA-binding domain superfamily/Winged helix DNA-binding domain"/>
    <property type="match status" value="1"/>
</dbReference>
<evidence type="ECO:0000256" key="2">
    <source>
        <dbReference type="ARBA" id="ARBA00023163"/>
    </source>
</evidence>
<sequence>MIQPDRRRPCRTVPNRSPDWGLDMERDWEHGEPAYSVGPMATSDTVITDELAVEIARLGLVRESSDVATLHRVTQLAARAVTGCAGASSMRWSPASPPEPLAAASSHPDLAELVDLQIEAGHGPIFDAVRVRRPVSCDDTLAETRWPGHVAAMLRRGVRCFITTVHEYEQVLVTLSVYGVVPGALDSRQQALASLLLAQGGAAVSNTRQFDDVHRTAVQLQQAVEARAVVDQAKGILMHALGCDADRAFAELRRISQTRHVKLTAIAQRIVSGRGLAEPFPSPGDDGADG</sequence>
<evidence type="ECO:0000256" key="3">
    <source>
        <dbReference type="SAM" id="MobiDB-lite"/>
    </source>
</evidence>
<comment type="caution">
    <text evidence="5">The sequence shown here is derived from an EMBL/GenBank/DDBJ whole genome shotgun (WGS) entry which is preliminary data.</text>
</comment>
<reference evidence="5 6" key="1">
    <citation type="submission" date="2018-08" db="EMBL/GenBank/DDBJ databases">
        <title>Sequencing the genomes of 1000 actinobacteria strains.</title>
        <authorList>
            <person name="Klenk H.-P."/>
        </authorList>
    </citation>
    <scope>NUCLEOTIDE SEQUENCE [LARGE SCALE GENOMIC DNA]</scope>
    <source>
        <strain evidence="5 6">DSM 43927</strain>
    </source>
</reference>
<proteinExistence type="predicted"/>
<dbReference type="Gene3D" id="3.30.450.40">
    <property type="match status" value="1"/>
</dbReference>
<dbReference type="PROSITE" id="PS50921">
    <property type="entry name" value="ANTAR"/>
    <property type="match status" value="1"/>
</dbReference>
<feature type="region of interest" description="Disordered" evidence="3">
    <location>
        <begin position="1"/>
        <end position="23"/>
    </location>
</feature>
<organism evidence="5 6">
    <name type="scientific">Thermomonospora umbrina</name>
    <dbReference type="NCBI Taxonomy" id="111806"/>
    <lineage>
        <taxon>Bacteria</taxon>
        <taxon>Bacillati</taxon>
        <taxon>Actinomycetota</taxon>
        <taxon>Actinomycetes</taxon>
        <taxon>Streptosporangiales</taxon>
        <taxon>Thermomonosporaceae</taxon>
        <taxon>Thermomonospora</taxon>
    </lineage>
</organism>
<dbReference type="AlphaFoldDB" id="A0A3D9SUR1"/>
<evidence type="ECO:0000256" key="1">
    <source>
        <dbReference type="ARBA" id="ARBA00023015"/>
    </source>
</evidence>
<keyword evidence="2" id="KW-0804">Transcription</keyword>
<dbReference type="SUPFAM" id="SSF55781">
    <property type="entry name" value="GAF domain-like"/>
    <property type="match status" value="1"/>
</dbReference>
<dbReference type="SMART" id="SM01012">
    <property type="entry name" value="ANTAR"/>
    <property type="match status" value="1"/>
</dbReference>
<dbReference type="EMBL" id="QTTT01000001">
    <property type="protein sequence ID" value="REE96294.1"/>
    <property type="molecule type" value="Genomic_DNA"/>
</dbReference>
<dbReference type="Proteomes" id="UP000256661">
    <property type="component" value="Unassembled WGS sequence"/>
</dbReference>
<dbReference type="GO" id="GO:0003723">
    <property type="term" value="F:RNA binding"/>
    <property type="evidence" value="ECO:0007669"/>
    <property type="project" value="InterPro"/>
</dbReference>
<keyword evidence="6" id="KW-1185">Reference proteome</keyword>
<dbReference type="InterPro" id="IPR005561">
    <property type="entry name" value="ANTAR"/>
</dbReference>
<dbReference type="Pfam" id="PF03861">
    <property type="entry name" value="ANTAR"/>
    <property type="match status" value="1"/>
</dbReference>
<gene>
    <name evidence="5" type="ORF">DFJ69_1724</name>
</gene>
<accession>A0A3D9SUR1</accession>
<dbReference type="SUPFAM" id="SSF52172">
    <property type="entry name" value="CheY-like"/>
    <property type="match status" value="1"/>
</dbReference>
<name>A0A3D9SUR1_9ACTN</name>
<dbReference type="InterPro" id="IPR036388">
    <property type="entry name" value="WH-like_DNA-bd_sf"/>
</dbReference>
<evidence type="ECO:0000259" key="4">
    <source>
        <dbReference type="PROSITE" id="PS50921"/>
    </source>
</evidence>
<feature type="domain" description="ANTAR" evidence="4">
    <location>
        <begin position="210"/>
        <end position="271"/>
    </location>
</feature>
<keyword evidence="1" id="KW-0805">Transcription regulation</keyword>
<evidence type="ECO:0000313" key="5">
    <source>
        <dbReference type="EMBL" id="REE96294.1"/>
    </source>
</evidence>
<protein>
    <submittedName>
        <fullName evidence="5">ANTAR domain-containing protein</fullName>
    </submittedName>
</protein>
<dbReference type="InterPro" id="IPR011006">
    <property type="entry name" value="CheY-like_superfamily"/>
</dbReference>
<dbReference type="InterPro" id="IPR029016">
    <property type="entry name" value="GAF-like_dom_sf"/>
</dbReference>